<reference evidence="1 2" key="1">
    <citation type="submission" date="2010-01" db="EMBL/GenBank/DDBJ databases">
        <authorList>
            <person name="Weinstock G."/>
            <person name="Sodergren E."/>
            <person name="Clifton S."/>
            <person name="Fulton L."/>
            <person name="Fulton B."/>
            <person name="Courtney L."/>
            <person name="Fronick C."/>
            <person name="Harrison M."/>
            <person name="Strong C."/>
            <person name="Farmer C."/>
            <person name="Delahaunty K."/>
            <person name="Markovic C."/>
            <person name="Hall O."/>
            <person name="Minx P."/>
            <person name="Tomlinson C."/>
            <person name="Mitreva M."/>
            <person name="Nelson J."/>
            <person name="Hou S."/>
            <person name="Wollam A."/>
            <person name="Pepin K.H."/>
            <person name="Johnson M."/>
            <person name="Bhonagiri V."/>
            <person name="Nash W.E."/>
            <person name="Warren W."/>
            <person name="Chinwalla A."/>
            <person name="Mardis E.R."/>
            <person name="Wilson R.K."/>
        </authorList>
    </citation>
    <scope>NUCLEOTIDE SEQUENCE [LARGE SCALE GENOMIC DNA]</scope>
    <source>
        <strain evidence="1 2">DSM 13479</strain>
    </source>
</reference>
<name>D3AV04_9FIRM</name>
<proteinExistence type="predicted"/>
<dbReference type="AlphaFoldDB" id="D3AV04"/>
<dbReference type="EMBL" id="ACIO01001175">
    <property type="protein sequence ID" value="EFC94352.1"/>
    <property type="molecule type" value="Genomic_DNA"/>
</dbReference>
<dbReference type="HOGENOM" id="CLU_3062338_0_0_9"/>
<evidence type="ECO:0000313" key="2">
    <source>
        <dbReference type="Proteomes" id="UP000004968"/>
    </source>
</evidence>
<sequence length="53" mass="6261">MKNAHNKNIISLQKPAGAESRTQFYNLFFTKQSQSGIIMRFSKRKDCDRRKKI</sequence>
<organism evidence="1 2">
    <name type="scientific">Hungatella hathewayi DSM 13479</name>
    <dbReference type="NCBI Taxonomy" id="566550"/>
    <lineage>
        <taxon>Bacteria</taxon>
        <taxon>Bacillati</taxon>
        <taxon>Bacillota</taxon>
        <taxon>Clostridia</taxon>
        <taxon>Lachnospirales</taxon>
        <taxon>Lachnospiraceae</taxon>
        <taxon>Hungatella</taxon>
    </lineage>
</organism>
<protein>
    <submittedName>
        <fullName evidence="1">Uncharacterized protein</fullName>
    </submittedName>
</protein>
<evidence type="ECO:0000313" key="1">
    <source>
        <dbReference type="EMBL" id="EFC94352.1"/>
    </source>
</evidence>
<comment type="caution">
    <text evidence="1">The sequence shown here is derived from an EMBL/GenBank/DDBJ whole genome shotgun (WGS) entry which is preliminary data.</text>
</comment>
<gene>
    <name evidence="1" type="ORF">CLOSTHATH_07474</name>
</gene>
<dbReference type="Proteomes" id="UP000004968">
    <property type="component" value="Unassembled WGS sequence"/>
</dbReference>
<accession>D3AV04</accession>